<feature type="repeat" description="TPR" evidence="3">
    <location>
        <begin position="178"/>
        <end position="211"/>
    </location>
</feature>
<feature type="domain" description="Tetratricopeptide repeat protein 21A/21B C-terminal ARM" evidence="5">
    <location>
        <begin position="111"/>
        <end position="211"/>
    </location>
</feature>
<evidence type="ECO:0000259" key="4">
    <source>
        <dbReference type="Pfam" id="PF04577"/>
    </source>
</evidence>
<comment type="caution">
    <text evidence="6">The sequence shown here is derived from an EMBL/GenBank/DDBJ whole genome shotgun (WGS) entry which is preliminary data.</text>
</comment>
<evidence type="ECO:0000256" key="2">
    <source>
        <dbReference type="ARBA" id="ARBA00022803"/>
    </source>
</evidence>
<dbReference type="InterPro" id="IPR056834">
    <property type="entry name" value="ARM_TT21_C"/>
</dbReference>
<evidence type="ECO:0000313" key="7">
    <source>
        <dbReference type="Proteomes" id="UP000437131"/>
    </source>
</evidence>
<dbReference type="GO" id="GO:0016757">
    <property type="term" value="F:glycosyltransferase activity"/>
    <property type="evidence" value="ECO:0007669"/>
    <property type="project" value="InterPro"/>
</dbReference>
<evidence type="ECO:0000259" key="5">
    <source>
        <dbReference type="Pfam" id="PF25063"/>
    </source>
</evidence>
<dbReference type="Pfam" id="PF25063">
    <property type="entry name" value="ARM_TT21_C"/>
    <property type="match status" value="1"/>
</dbReference>
<dbReference type="SUPFAM" id="SSF48452">
    <property type="entry name" value="TPR-like"/>
    <property type="match status" value="2"/>
</dbReference>
<keyword evidence="2 3" id="KW-0802">TPR repeat</keyword>
<name>A0A844GXF3_9CHRO</name>
<dbReference type="PROSITE" id="PS50005">
    <property type="entry name" value="TPR"/>
    <property type="match status" value="3"/>
</dbReference>
<keyword evidence="1" id="KW-0677">Repeat</keyword>
<reference evidence="6 7" key="1">
    <citation type="submission" date="2019-11" db="EMBL/GenBank/DDBJ databases">
        <title>Isolation of a new High Light Tolerant Cyanobacteria.</title>
        <authorList>
            <person name="Dobson Z."/>
            <person name="Vaughn N."/>
            <person name="Vaughn M."/>
            <person name="Fromme P."/>
            <person name="Mazor Y."/>
        </authorList>
    </citation>
    <scope>NUCLEOTIDE SEQUENCE [LARGE SCALE GENOMIC DNA]</scope>
    <source>
        <strain evidence="6 7">0216</strain>
    </source>
</reference>
<evidence type="ECO:0000256" key="3">
    <source>
        <dbReference type="PROSITE-ProRule" id="PRU00339"/>
    </source>
</evidence>
<dbReference type="InterPro" id="IPR051012">
    <property type="entry name" value="CellSynth/LPSAsmb/PSIAsmb"/>
</dbReference>
<evidence type="ECO:0000256" key="1">
    <source>
        <dbReference type="ARBA" id="ARBA00022737"/>
    </source>
</evidence>
<dbReference type="Proteomes" id="UP000437131">
    <property type="component" value="Unassembled WGS sequence"/>
</dbReference>
<dbReference type="RefSeq" id="WP_155084197.1">
    <property type="nucleotide sequence ID" value="NZ_WMIA01000016.1"/>
</dbReference>
<dbReference type="SMART" id="SM00028">
    <property type="entry name" value="TPR"/>
    <property type="match status" value="6"/>
</dbReference>
<sequence length="749" mass="87816">MLSENNVYIIEDLLTEEKYFLAKKYIENLLETNQENYLLKNYLAITYLCLEENDLSAAIYLELLLNIDELEIDSITETIFKIAQLKYSQHNFNLAIELYYQGLELNPNYVGAYIDLAHIFAQQSNIDLGIEVLKKLLENQPNCIIAYENLGKLWEDIKEWKNAIAVYEQSKKIEPQNLQILSSLANCYLQIDDFNSARNILKEIIKTNPQHIQSYGQLGYVYLMEKKLNLVVDTWKILINQIPKIINDYQSWYQQEIVIKVNKEEVIKLNIDLIDSLQTNKSLGEISQNIGHILFKQGKYKLAIYYYQVSLEHKVENDTIYTNLIVSLFYQNQYDNINIYLEKLKVINPHQYQIITQQINSNLDNRKEDEYQINNPVNQYYETAYEWAKQNNRLETNYYPFELDNYLYLKPPKTIYKQNHPSFYFPEKIELPKPFLVKIPNGKVYLKKTEGSSAIITENNYLIGDLSPESPALSPNHPDSHPSKHSLLKSTFLPTKTTIKGKVLVLAGLLNNVYFHWLFDILPRLYLVELLGINWQDIDYILVDYRTNFQKETLQIFNIPPEKILPLSFPLYLQAEELIIPSFPGCIAWMPSWSCQYLKNKLLGYNKEQKPHKKLYITRNNAHSRRLINEQELIKLLKKNEFEIVDLESFSVKQQAELLSQAKIIISPHGSGLSNLVFCQPNTKVVEIFAPNYVYPCYWLVSNLVDLDYHYIIGETIGSFHFHSFLYPDSRLEDIYLENPKAILDLILL</sequence>
<proteinExistence type="predicted"/>
<feature type="repeat" description="TPR" evidence="3">
    <location>
        <begin position="144"/>
        <end position="177"/>
    </location>
</feature>
<dbReference type="PANTHER" id="PTHR45586">
    <property type="entry name" value="TPR REPEAT-CONTAINING PROTEIN PA4667"/>
    <property type="match status" value="1"/>
</dbReference>
<protein>
    <submittedName>
        <fullName evidence="6">DUF563 domain-containing protein</fullName>
    </submittedName>
</protein>
<dbReference type="EMBL" id="WMIA01000016">
    <property type="protein sequence ID" value="MTF39711.1"/>
    <property type="molecule type" value="Genomic_DNA"/>
</dbReference>
<dbReference type="AlphaFoldDB" id="A0A844GXF3"/>
<dbReference type="Gene3D" id="1.25.40.10">
    <property type="entry name" value="Tetratricopeptide repeat domain"/>
    <property type="match status" value="3"/>
</dbReference>
<organism evidence="6 7">
    <name type="scientific">Cyanobacterium aponinum 0216</name>
    <dbReference type="NCBI Taxonomy" id="2676140"/>
    <lineage>
        <taxon>Bacteria</taxon>
        <taxon>Bacillati</taxon>
        <taxon>Cyanobacteriota</taxon>
        <taxon>Cyanophyceae</taxon>
        <taxon>Oscillatoriophycideae</taxon>
        <taxon>Chroococcales</taxon>
        <taxon>Geminocystaceae</taxon>
        <taxon>Cyanobacterium</taxon>
    </lineage>
</organism>
<gene>
    <name evidence="6" type="ORF">GGC33_12360</name>
</gene>
<dbReference type="InterPro" id="IPR049625">
    <property type="entry name" value="Glyco_transf_61_cat"/>
</dbReference>
<dbReference type="InterPro" id="IPR019734">
    <property type="entry name" value="TPR_rpt"/>
</dbReference>
<dbReference type="Pfam" id="PF04577">
    <property type="entry name" value="Glyco_transf_61"/>
    <property type="match status" value="1"/>
</dbReference>
<accession>A0A844GXF3</accession>
<dbReference type="InterPro" id="IPR011990">
    <property type="entry name" value="TPR-like_helical_dom_sf"/>
</dbReference>
<evidence type="ECO:0000313" key="6">
    <source>
        <dbReference type="EMBL" id="MTF39711.1"/>
    </source>
</evidence>
<feature type="domain" description="Glycosyltransferase 61 catalytic" evidence="4">
    <location>
        <begin position="514"/>
        <end position="686"/>
    </location>
</feature>
<dbReference type="PANTHER" id="PTHR45586:SF1">
    <property type="entry name" value="LIPOPOLYSACCHARIDE ASSEMBLY PROTEIN B"/>
    <property type="match status" value="1"/>
</dbReference>
<feature type="repeat" description="TPR" evidence="3">
    <location>
        <begin position="76"/>
        <end position="109"/>
    </location>
</feature>